<evidence type="ECO:0000313" key="2">
    <source>
        <dbReference type="EMBL" id="PYE48352.1"/>
    </source>
</evidence>
<dbReference type="PANTHER" id="PTHR38436:SF1">
    <property type="entry name" value="ESTER CYCLASE"/>
    <property type="match status" value="1"/>
</dbReference>
<proteinExistence type="predicted"/>
<dbReference type="SUPFAM" id="SSF54427">
    <property type="entry name" value="NTF2-like"/>
    <property type="match status" value="1"/>
</dbReference>
<evidence type="ECO:0000259" key="1">
    <source>
        <dbReference type="Pfam" id="PF12680"/>
    </source>
</evidence>
<dbReference type="AlphaFoldDB" id="A0A318SBR6"/>
<dbReference type="Gene3D" id="3.10.450.50">
    <property type="match status" value="1"/>
</dbReference>
<feature type="domain" description="SnoaL-like" evidence="1">
    <location>
        <begin position="15"/>
        <end position="111"/>
    </location>
</feature>
<dbReference type="PANTHER" id="PTHR38436">
    <property type="entry name" value="POLYKETIDE CYCLASE SNOAL-LIKE DOMAIN"/>
    <property type="match status" value="1"/>
</dbReference>
<dbReference type="OrthoDB" id="9812089at2"/>
<gene>
    <name evidence="2" type="ORF">DES52_13122</name>
</gene>
<protein>
    <submittedName>
        <fullName evidence="2">Putative SnoaL-like aldol condensation-catalyzing enzyme</fullName>
    </submittedName>
</protein>
<comment type="caution">
    <text evidence="2">The sequence shown here is derived from an EMBL/GenBank/DDBJ whole genome shotgun (WGS) entry which is preliminary data.</text>
</comment>
<dbReference type="GO" id="GO:0030638">
    <property type="term" value="P:polyketide metabolic process"/>
    <property type="evidence" value="ECO:0007669"/>
    <property type="project" value="InterPro"/>
</dbReference>
<dbReference type="EMBL" id="QJSX01000031">
    <property type="protein sequence ID" value="PYE48352.1"/>
    <property type="molecule type" value="Genomic_DNA"/>
</dbReference>
<dbReference type="InterPro" id="IPR037401">
    <property type="entry name" value="SnoaL-like"/>
</dbReference>
<dbReference type="Pfam" id="PF12680">
    <property type="entry name" value="SnoaL_2"/>
    <property type="match status" value="1"/>
</dbReference>
<sequence>MSTDVTPDAKRVVLDFFELAFVQRQAARAAEQYLGTTYTQHNPTAPDGPEVFPALIGGLFAQAPEASFHLKRVIAEDDHVVLHYNLQMFPGDLGQAVVDIFRVEDGRIVEHWDVIQPVPAESRNDNGMF</sequence>
<evidence type="ECO:0000313" key="3">
    <source>
        <dbReference type="Proteomes" id="UP000248326"/>
    </source>
</evidence>
<dbReference type="InterPro" id="IPR032710">
    <property type="entry name" value="NTF2-like_dom_sf"/>
</dbReference>
<accession>A0A318SBR6</accession>
<dbReference type="InterPro" id="IPR009959">
    <property type="entry name" value="Cyclase_SnoaL-like"/>
</dbReference>
<dbReference type="Proteomes" id="UP000248326">
    <property type="component" value="Unassembled WGS sequence"/>
</dbReference>
<reference evidence="2 3" key="1">
    <citation type="submission" date="2018-06" db="EMBL/GenBank/DDBJ databases">
        <title>Genomic Encyclopedia of Type Strains, Phase IV (KMG-IV): sequencing the most valuable type-strain genomes for metagenomic binning, comparative biology and taxonomic classification.</title>
        <authorList>
            <person name="Goeker M."/>
        </authorList>
    </citation>
    <scope>NUCLEOTIDE SEQUENCE [LARGE SCALE GENOMIC DNA]</scope>
    <source>
        <strain evidence="2 3">DSM 18048</strain>
    </source>
</reference>
<name>A0A318SBR6_9DEIO</name>
<dbReference type="RefSeq" id="WP_110888973.1">
    <property type="nucleotide sequence ID" value="NZ_QJSX01000031.1"/>
</dbReference>
<organism evidence="2 3">
    <name type="scientific">Deinococcus yavapaiensis KR-236</name>
    <dbReference type="NCBI Taxonomy" id="694435"/>
    <lineage>
        <taxon>Bacteria</taxon>
        <taxon>Thermotogati</taxon>
        <taxon>Deinococcota</taxon>
        <taxon>Deinococci</taxon>
        <taxon>Deinococcales</taxon>
        <taxon>Deinococcaceae</taxon>
        <taxon>Deinococcus</taxon>
    </lineage>
</organism>
<keyword evidence="3" id="KW-1185">Reference proteome</keyword>